<reference evidence="1 2" key="1">
    <citation type="submission" date="2018-10" db="EMBL/GenBank/DDBJ databases">
        <title>Co-occurring genomic capacity for anaerobic methane metabolism and dissimilatory sulfite reduction discovered in the Korarchaeota.</title>
        <authorList>
            <person name="Mckay L.J."/>
            <person name="Dlakic M."/>
            <person name="Fields M.W."/>
            <person name="Delmont T.O."/>
            <person name="Eren A.M."/>
            <person name="Jay Z.J."/>
            <person name="Klingelsmith K.B."/>
            <person name="Rusch D.B."/>
            <person name="Inskeep W.P."/>
        </authorList>
    </citation>
    <scope>NUCLEOTIDE SEQUENCE [LARGE SCALE GENOMIC DNA]</scope>
    <source>
        <strain evidence="1 2">MDKW</strain>
    </source>
</reference>
<organism evidence="1 2">
    <name type="scientific">Candidatus Methanodesulfokora washburnensis</name>
    <dbReference type="NCBI Taxonomy" id="2478471"/>
    <lineage>
        <taxon>Archaea</taxon>
        <taxon>Thermoproteota</taxon>
        <taxon>Candidatus Korarchaeia</taxon>
        <taxon>Candidatus Korarchaeia incertae sedis</taxon>
        <taxon>Candidatus Methanodesulfokora</taxon>
    </lineage>
</organism>
<dbReference type="Gene3D" id="3.20.20.80">
    <property type="entry name" value="Glycosidases"/>
    <property type="match status" value="1"/>
</dbReference>
<protein>
    <submittedName>
        <fullName evidence="1">Uncharacterized protein</fullName>
    </submittedName>
</protein>
<keyword evidence="2" id="KW-1185">Reference proteome</keyword>
<gene>
    <name evidence="1" type="ORF">D6D85_02860</name>
</gene>
<accession>A0A3R9R1I7</accession>
<name>A0A3R9R1I7_9CREN</name>
<evidence type="ECO:0000313" key="2">
    <source>
        <dbReference type="Proteomes" id="UP000277582"/>
    </source>
</evidence>
<dbReference type="AlphaFoldDB" id="A0A3R9R1I7"/>
<sequence length="224" mass="25726">MPKRLLFIALFVLLVASVLQVAANQEEIFIYMITVDTSSDWTEVILSGGPRIISYNYSLKGPTELRYSIRPGYISLNKKAYDTTPVSVNMIFLALRGESWSFTIRKGDIGFTRIFIYKWVDGTFRLEQSFLNEGTNPQHPGTNDRTFFMNLLYDKPAGRAVYEDTAGEFNRLILTFYYPWYGTPNVSGKWFHWEGVTGESIANTAHYPLLGIYDSWDERVINAH</sequence>
<comment type="caution">
    <text evidence="1">The sequence shown here is derived from an EMBL/GenBank/DDBJ whole genome shotgun (WGS) entry which is preliminary data.</text>
</comment>
<proteinExistence type="predicted"/>
<dbReference type="EMBL" id="RCOS01000039">
    <property type="protein sequence ID" value="RSN77197.1"/>
    <property type="molecule type" value="Genomic_DNA"/>
</dbReference>
<dbReference type="Proteomes" id="UP000277582">
    <property type="component" value="Unassembled WGS sequence"/>
</dbReference>
<evidence type="ECO:0000313" key="1">
    <source>
        <dbReference type="EMBL" id="RSN77197.1"/>
    </source>
</evidence>
<feature type="non-terminal residue" evidence="1">
    <location>
        <position position="224"/>
    </location>
</feature>